<proteinExistence type="predicted"/>
<dbReference type="Pfam" id="PF00128">
    <property type="entry name" value="Alpha-amylase"/>
    <property type="match status" value="1"/>
</dbReference>
<dbReference type="SUPFAM" id="SSF51445">
    <property type="entry name" value="(Trans)glycosidases"/>
    <property type="match status" value="1"/>
</dbReference>
<keyword evidence="3" id="KW-1185">Reference proteome</keyword>
<dbReference type="InterPro" id="IPR006047">
    <property type="entry name" value="GH13_cat_dom"/>
</dbReference>
<evidence type="ECO:0000259" key="1">
    <source>
        <dbReference type="SMART" id="SM00642"/>
    </source>
</evidence>
<name>A0A5B9E2X4_9BACT</name>
<dbReference type="GO" id="GO:0047470">
    <property type="term" value="F:(1,4)-alpha-D-glucan 1-alpha-D-glucosylmutase activity"/>
    <property type="evidence" value="ECO:0007669"/>
    <property type="project" value="TreeGrafter"/>
</dbReference>
<accession>A0A5B9E2X4</accession>
<gene>
    <name evidence="2" type="primary">treY</name>
    <name evidence="2" type="ORF">FTW19_00755</name>
</gene>
<organism evidence="2 3">
    <name type="scientific">Terriglobus albidus</name>
    <dbReference type="NCBI Taxonomy" id="1592106"/>
    <lineage>
        <taxon>Bacteria</taxon>
        <taxon>Pseudomonadati</taxon>
        <taxon>Acidobacteriota</taxon>
        <taxon>Terriglobia</taxon>
        <taxon>Terriglobales</taxon>
        <taxon>Acidobacteriaceae</taxon>
        <taxon>Terriglobus</taxon>
    </lineage>
</organism>
<feature type="domain" description="Glycosyl hydrolase family 13 catalytic" evidence="1">
    <location>
        <begin position="5"/>
        <end position="644"/>
    </location>
</feature>
<dbReference type="RefSeq" id="WP_147645800.1">
    <property type="nucleotide sequence ID" value="NZ_CP042806.1"/>
</dbReference>
<dbReference type="NCBIfam" id="TIGR02401">
    <property type="entry name" value="trehalose_TreY"/>
    <property type="match status" value="1"/>
</dbReference>
<dbReference type="CDD" id="cd11336">
    <property type="entry name" value="AmyAc_MTSase"/>
    <property type="match status" value="1"/>
</dbReference>
<dbReference type="KEGG" id="talb:FTW19_00755"/>
<dbReference type="EMBL" id="CP042806">
    <property type="protein sequence ID" value="QEE26662.1"/>
    <property type="molecule type" value="Genomic_DNA"/>
</dbReference>
<dbReference type="AlphaFoldDB" id="A0A5B9E2X4"/>
<dbReference type="PANTHER" id="PTHR10357">
    <property type="entry name" value="ALPHA-AMYLASE FAMILY MEMBER"/>
    <property type="match status" value="1"/>
</dbReference>
<dbReference type="InterPro" id="IPR012767">
    <property type="entry name" value="Trehalose_TreY"/>
</dbReference>
<dbReference type="InterPro" id="IPR017853">
    <property type="entry name" value="GH"/>
</dbReference>
<dbReference type="Gene3D" id="3.20.20.80">
    <property type="entry name" value="Glycosidases"/>
    <property type="match status" value="4"/>
</dbReference>
<sequence length="881" mass="101847">MARIPTSTYRLQLHAGFDFDHASAIADYLHDLGITHIYCSPYLQAAPGSMHGYDVVDHQKVNEELGGIEGHGRLRWRLGELGLGQILDIVPNHMALGPENRLWWDVLENGPASRFSTWFDINWHPDEAKLQNKVLVPILGDQYGKVLADRQIQVARRGAGFVVLYIKNEFPVAPRSLYGLLLRAGEYARSDTLSFIADSFARLPAPEATDRSVAVNRHRDKTVIYALLERLCAEDGNICRSIDQAVADMNNNIDALDDLLNQQNYRLAYWRTADQELGYRRFFDVNTLIGLRVEREHVFEETHGLILQWLREGALDGVRVDHPDGLRDPEGYFRRLREQAPDAWIIGEKILESGEWLRQEWPIHGTSGYDFLNVCNGLLAHGPGLEEMTTIYSDFTHEPVDFEDVAHEKKHHVTQEALGSDVNRLAALLVEICENNRDRRDTTRAEIRRVIREVASCFQVYRTYVATDRDTITDEDRYRFWQAINQAKRRRPDLDPGLFDFVGDVLTLKVRGFRENEFVMRFQQFTSPVMAKGVEDTAFYTYNRMIGLNEVGADPAHNGIGVEEFHNYCATMQQTHPQTMTTLSTHDTKRADDVRARLAVLTEIPARWRAALNRWSRMNTEFRGERYPDRNTEYFLYQTMIGAWPIDKKRLTAYMDKAMREAKQHTTWTNNNREYEDALHRFIERILEHQPFVNELEQMVERVREAGWMNSLTQTLLKYTAPGVPDLYQGGELWDYSLVDPDNRRPVDYDLRRSLLREVQSLSPEEMTERSEEGLPKLWLIHKLLWLRKDHPEWFGPTAAYTPLEVQGPKAAHIIAYLRNHSVITLAPRWRIKLGDSWAGTTVDVPEGRWKNVLTGEIEHGGRQKTASFLQRFPVALLVRE</sequence>
<reference evidence="2 3" key="1">
    <citation type="submission" date="2019-08" db="EMBL/GenBank/DDBJ databases">
        <title>Complete genome sequence of Terriglobus albidus strain ORNL.</title>
        <authorList>
            <person name="Podar M."/>
        </authorList>
    </citation>
    <scope>NUCLEOTIDE SEQUENCE [LARGE SCALE GENOMIC DNA]</scope>
    <source>
        <strain evidence="2 3">ORNL</strain>
    </source>
</reference>
<dbReference type="Proteomes" id="UP000321820">
    <property type="component" value="Chromosome"/>
</dbReference>
<evidence type="ECO:0000313" key="2">
    <source>
        <dbReference type="EMBL" id="QEE26662.1"/>
    </source>
</evidence>
<dbReference type="OrthoDB" id="9805159at2"/>
<dbReference type="GO" id="GO:0030980">
    <property type="term" value="P:alpha-glucan catabolic process"/>
    <property type="evidence" value="ECO:0007669"/>
    <property type="project" value="TreeGrafter"/>
</dbReference>
<dbReference type="PANTHER" id="PTHR10357:SF216">
    <property type="entry name" value="MALTOOLIGOSYL TREHALOSE SYNTHASE-RELATED"/>
    <property type="match status" value="1"/>
</dbReference>
<dbReference type="GO" id="GO:0005992">
    <property type="term" value="P:trehalose biosynthetic process"/>
    <property type="evidence" value="ECO:0007669"/>
    <property type="project" value="TreeGrafter"/>
</dbReference>
<protein>
    <submittedName>
        <fullName evidence="2">Malto-oligosyltrehalose synthase</fullName>
    </submittedName>
</protein>
<dbReference type="SMART" id="SM00642">
    <property type="entry name" value="Aamy"/>
    <property type="match status" value="1"/>
</dbReference>
<evidence type="ECO:0000313" key="3">
    <source>
        <dbReference type="Proteomes" id="UP000321820"/>
    </source>
</evidence>